<evidence type="ECO:0000313" key="3">
    <source>
        <dbReference type="Proteomes" id="UP000253728"/>
    </source>
</evidence>
<dbReference type="SUPFAM" id="SSF54909">
    <property type="entry name" value="Dimeric alpha+beta barrel"/>
    <property type="match status" value="1"/>
</dbReference>
<gene>
    <name evidence="2" type="primary">ycnE</name>
    <name evidence="2" type="ORF">NCTC5908_01770</name>
</gene>
<reference evidence="2 3" key="1">
    <citation type="submission" date="2018-06" db="EMBL/GenBank/DDBJ databases">
        <authorList>
            <consortium name="Pathogen Informatics"/>
            <person name="Doyle S."/>
        </authorList>
    </citation>
    <scope>NUCLEOTIDE SEQUENCE [LARGE SCALE GENOMIC DNA]</scope>
    <source>
        <strain evidence="2 3">NCTC5908</strain>
    </source>
</reference>
<dbReference type="EC" id="1.-.-.-" evidence="2"/>
<dbReference type="AlphaFoldDB" id="A0A336NA92"/>
<accession>A0A336NA92</accession>
<dbReference type="GO" id="GO:0004497">
    <property type="term" value="F:monooxygenase activity"/>
    <property type="evidence" value="ECO:0007669"/>
    <property type="project" value="UniProtKB-KW"/>
</dbReference>
<organism evidence="2 3">
    <name type="scientific">Aggregatibacter aphrophilus</name>
    <name type="common">Haemophilus aphrophilus</name>
    <dbReference type="NCBI Taxonomy" id="732"/>
    <lineage>
        <taxon>Bacteria</taxon>
        <taxon>Pseudomonadati</taxon>
        <taxon>Pseudomonadota</taxon>
        <taxon>Gammaproteobacteria</taxon>
        <taxon>Pasteurellales</taxon>
        <taxon>Pasteurellaceae</taxon>
        <taxon>Aggregatibacter</taxon>
    </lineage>
</organism>
<dbReference type="RefSeq" id="WP_032995280.1">
    <property type="nucleotide sequence ID" value="NZ_LS483485.1"/>
</dbReference>
<evidence type="ECO:0000259" key="1">
    <source>
        <dbReference type="PROSITE" id="PS51725"/>
    </source>
</evidence>
<proteinExistence type="predicted"/>
<dbReference type="PROSITE" id="PS51725">
    <property type="entry name" value="ABM"/>
    <property type="match status" value="1"/>
</dbReference>
<dbReference type="InterPro" id="IPR050744">
    <property type="entry name" value="AI-2_Isomerase_LsrG"/>
</dbReference>
<name>A0A336NA92_AGGAP</name>
<keyword evidence="2" id="KW-0503">Monooxygenase</keyword>
<dbReference type="Proteomes" id="UP000253728">
    <property type="component" value="Unassembled WGS sequence"/>
</dbReference>
<protein>
    <submittedName>
        <fullName evidence="2">Monooxygenase ycnE</fullName>
        <ecNumber evidence="2">1.-.-.-</ecNumber>
    </submittedName>
</protein>
<dbReference type="Gene3D" id="3.30.70.100">
    <property type="match status" value="1"/>
</dbReference>
<dbReference type="STRING" id="732.ADJ80_05110"/>
<dbReference type="PANTHER" id="PTHR33336">
    <property type="entry name" value="QUINOL MONOOXYGENASE YGIN-RELATED"/>
    <property type="match status" value="1"/>
</dbReference>
<dbReference type="GeneID" id="49635296"/>
<keyword evidence="2" id="KW-0560">Oxidoreductase</keyword>
<sequence length="95" mass="11050">MINVIAQFSVKSEKIPQFLAKCQELIKHTRQEAGCVSYELQKNTEQANHYVFLEQWKSKADLEQHFTTPHFTSIVPALIEYCEQSSVVQMFQKAE</sequence>
<dbReference type="InterPro" id="IPR011008">
    <property type="entry name" value="Dimeric_a/b-barrel"/>
</dbReference>
<evidence type="ECO:0000313" key="2">
    <source>
        <dbReference type="EMBL" id="SSZ29958.1"/>
    </source>
</evidence>
<dbReference type="EMBL" id="UFSP01000003">
    <property type="protein sequence ID" value="SSZ29958.1"/>
    <property type="molecule type" value="Genomic_DNA"/>
</dbReference>
<dbReference type="InterPro" id="IPR007138">
    <property type="entry name" value="ABM_dom"/>
</dbReference>
<dbReference type="PANTHER" id="PTHR33336:SF15">
    <property type="entry name" value="ABM DOMAIN-CONTAINING PROTEIN"/>
    <property type="match status" value="1"/>
</dbReference>
<feature type="domain" description="ABM" evidence="1">
    <location>
        <begin position="2"/>
        <end position="95"/>
    </location>
</feature>
<dbReference type="Pfam" id="PF03992">
    <property type="entry name" value="ABM"/>
    <property type="match status" value="1"/>
</dbReference>